<dbReference type="EMBL" id="BPVZ01000139">
    <property type="protein sequence ID" value="GKV40163.1"/>
    <property type="molecule type" value="Genomic_DNA"/>
</dbReference>
<feature type="compositionally biased region" description="Basic and acidic residues" evidence="1">
    <location>
        <begin position="30"/>
        <end position="39"/>
    </location>
</feature>
<evidence type="ECO:0000313" key="3">
    <source>
        <dbReference type="Proteomes" id="UP001054252"/>
    </source>
</evidence>
<evidence type="ECO:0000313" key="2">
    <source>
        <dbReference type="EMBL" id="GKV40163.1"/>
    </source>
</evidence>
<keyword evidence="3" id="KW-1185">Reference proteome</keyword>
<reference evidence="2 3" key="1">
    <citation type="journal article" date="2021" name="Commun. Biol.">
        <title>The genome of Shorea leprosula (Dipterocarpaceae) highlights the ecological relevance of drought in aseasonal tropical rainforests.</title>
        <authorList>
            <person name="Ng K.K.S."/>
            <person name="Kobayashi M.J."/>
            <person name="Fawcett J.A."/>
            <person name="Hatakeyama M."/>
            <person name="Paape T."/>
            <person name="Ng C.H."/>
            <person name="Ang C.C."/>
            <person name="Tnah L.H."/>
            <person name="Lee C.T."/>
            <person name="Nishiyama T."/>
            <person name="Sese J."/>
            <person name="O'Brien M.J."/>
            <person name="Copetti D."/>
            <person name="Mohd Noor M.I."/>
            <person name="Ong R.C."/>
            <person name="Putra M."/>
            <person name="Sireger I.Z."/>
            <person name="Indrioko S."/>
            <person name="Kosugi Y."/>
            <person name="Izuno A."/>
            <person name="Isagi Y."/>
            <person name="Lee S.L."/>
            <person name="Shimizu K.K."/>
        </authorList>
    </citation>
    <scope>NUCLEOTIDE SEQUENCE [LARGE SCALE GENOMIC DNA]</scope>
    <source>
        <strain evidence="2">214</strain>
    </source>
</reference>
<protein>
    <submittedName>
        <fullName evidence="2">Uncharacterized protein</fullName>
    </submittedName>
</protein>
<dbReference type="Proteomes" id="UP001054252">
    <property type="component" value="Unassembled WGS sequence"/>
</dbReference>
<sequence>MNGDWDWVPPVGSSRNLNGSSHSSKVKHRNLPDHQHYPDKSGPPVGSQRASCPGRTGTPHRRHLRLSWQLRTEVRMWRRETRRIVSYLDGASDISNVVDVTVGSDGGFANKGKGSKLPMSAPFSFPRRWRACRVDFSRRPLGSDGLAKGPSDLRAH</sequence>
<evidence type="ECO:0000256" key="1">
    <source>
        <dbReference type="SAM" id="MobiDB-lite"/>
    </source>
</evidence>
<comment type="caution">
    <text evidence="2">The sequence shown here is derived from an EMBL/GenBank/DDBJ whole genome shotgun (WGS) entry which is preliminary data.</text>
</comment>
<proteinExistence type="predicted"/>
<accession>A0AAV5LRU4</accession>
<organism evidence="2 3">
    <name type="scientific">Rubroshorea leprosula</name>
    <dbReference type="NCBI Taxonomy" id="152421"/>
    <lineage>
        <taxon>Eukaryota</taxon>
        <taxon>Viridiplantae</taxon>
        <taxon>Streptophyta</taxon>
        <taxon>Embryophyta</taxon>
        <taxon>Tracheophyta</taxon>
        <taxon>Spermatophyta</taxon>
        <taxon>Magnoliopsida</taxon>
        <taxon>eudicotyledons</taxon>
        <taxon>Gunneridae</taxon>
        <taxon>Pentapetalae</taxon>
        <taxon>rosids</taxon>
        <taxon>malvids</taxon>
        <taxon>Malvales</taxon>
        <taxon>Dipterocarpaceae</taxon>
        <taxon>Rubroshorea</taxon>
    </lineage>
</organism>
<feature type="compositionally biased region" description="Low complexity" evidence="1">
    <location>
        <begin position="12"/>
        <end position="23"/>
    </location>
</feature>
<feature type="region of interest" description="Disordered" evidence="1">
    <location>
        <begin position="1"/>
        <end position="61"/>
    </location>
</feature>
<dbReference type="AlphaFoldDB" id="A0AAV5LRU4"/>
<gene>
    <name evidence="2" type="ORF">SLEP1_g47830</name>
</gene>
<name>A0AAV5LRU4_9ROSI</name>